<organism evidence="5 6">
    <name type="scientific">Nakamurella multipartita (strain ATCC 700099 / DSM 44233 / CIP 104796 / JCM 9543 / NBRC 105858 / Y-104)</name>
    <name type="common">Microsphaera multipartita</name>
    <dbReference type="NCBI Taxonomy" id="479431"/>
    <lineage>
        <taxon>Bacteria</taxon>
        <taxon>Bacillati</taxon>
        <taxon>Actinomycetota</taxon>
        <taxon>Actinomycetes</taxon>
        <taxon>Nakamurellales</taxon>
        <taxon>Nakamurellaceae</taxon>
        <taxon>Nakamurella</taxon>
    </lineage>
</organism>
<dbReference type="InterPro" id="IPR036388">
    <property type="entry name" value="WH-like_DNA-bd_sf"/>
</dbReference>
<evidence type="ECO:0000256" key="1">
    <source>
        <dbReference type="ARBA" id="ARBA00023015"/>
    </source>
</evidence>
<dbReference type="PANTHER" id="PTHR33154">
    <property type="entry name" value="TRANSCRIPTIONAL REGULATOR, ARSR FAMILY"/>
    <property type="match status" value="1"/>
</dbReference>
<dbReference type="InParanoid" id="C8XIP0"/>
<protein>
    <submittedName>
        <fullName evidence="5">Transcriptional regulator, TrmB</fullName>
    </submittedName>
</protein>
<dbReference type="Gene3D" id="1.10.10.10">
    <property type="entry name" value="Winged helix-like DNA-binding domain superfamily/Winged helix DNA-binding domain"/>
    <property type="match status" value="1"/>
</dbReference>
<keyword evidence="3" id="KW-0804">Transcription</keyword>
<dbReference type="HOGENOM" id="CLU_102962_0_0_11"/>
<dbReference type="Proteomes" id="UP000002218">
    <property type="component" value="Chromosome"/>
</dbReference>
<keyword evidence="6" id="KW-1185">Reference proteome</keyword>
<dbReference type="Pfam" id="PF01022">
    <property type="entry name" value="HTH_5"/>
    <property type="match status" value="1"/>
</dbReference>
<evidence type="ECO:0000313" key="6">
    <source>
        <dbReference type="Proteomes" id="UP000002218"/>
    </source>
</evidence>
<dbReference type="GO" id="GO:0003700">
    <property type="term" value="F:DNA-binding transcription factor activity"/>
    <property type="evidence" value="ECO:0007669"/>
    <property type="project" value="InterPro"/>
</dbReference>
<dbReference type="CDD" id="cd00090">
    <property type="entry name" value="HTH_ARSR"/>
    <property type="match status" value="1"/>
</dbReference>
<reference evidence="5 6" key="2">
    <citation type="journal article" date="2010" name="Stand. Genomic Sci.">
        <title>Complete genome sequence of Nakamurella multipartita type strain (Y-104).</title>
        <authorList>
            <person name="Tice H."/>
            <person name="Mayilraj S."/>
            <person name="Sims D."/>
            <person name="Lapidus A."/>
            <person name="Nolan M."/>
            <person name="Lucas S."/>
            <person name="Glavina Del Rio T."/>
            <person name="Copeland A."/>
            <person name="Cheng J.F."/>
            <person name="Meincke L."/>
            <person name="Bruce D."/>
            <person name="Goodwin L."/>
            <person name="Pitluck S."/>
            <person name="Ivanova N."/>
            <person name="Mavromatis K."/>
            <person name="Ovchinnikova G."/>
            <person name="Pati A."/>
            <person name="Chen A."/>
            <person name="Palaniappan K."/>
            <person name="Land M."/>
            <person name="Hauser L."/>
            <person name="Chang Y.J."/>
            <person name="Jeffries C.D."/>
            <person name="Detter J.C."/>
            <person name="Brettin T."/>
            <person name="Rohde M."/>
            <person name="Goker M."/>
            <person name="Bristow J."/>
            <person name="Eisen J.A."/>
            <person name="Markowitz V."/>
            <person name="Hugenholtz P."/>
            <person name="Kyrpides N.C."/>
            <person name="Klenk H.P."/>
            <person name="Chen F."/>
        </authorList>
    </citation>
    <scope>NUCLEOTIDE SEQUENCE [LARGE SCALE GENOMIC DNA]</scope>
    <source>
        <strain evidence="6">ATCC 700099 / DSM 44233 / CIP 104796 / JCM 9543 / NBRC 105858 / Y-104</strain>
    </source>
</reference>
<dbReference type="eggNOG" id="COG0640">
    <property type="taxonomic scope" value="Bacteria"/>
</dbReference>
<dbReference type="RefSeq" id="WP_015749330.1">
    <property type="nucleotide sequence ID" value="NC_013235.1"/>
</dbReference>
<dbReference type="InterPro" id="IPR051081">
    <property type="entry name" value="HTH_MetalResp_TranReg"/>
</dbReference>
<dbReference type="GO" id="GO:0003677">
    <property type="term" value="F:DNA binding"/>
    <property type="evidence" value="ECO:0007669"/>
    <property type="project" value="UniProtKB-KW"/>
</dbReference>
<dbReference type="KEGG" id="nml:Namu_4216"/>
<dbReference type="InterPro" id="IPR001845">
    <property type="entry name" value="HTH_ArsR_DNA-bd_dom"/>
</dbReference>
<dbReference type="InterPro" id="IPR036390">
    <property type="entry name" value="WH_DNA-bd_sf"/>
</dbReference>
<keyword evidence="1" id="KW-0805">Transcription regulation</keyword>
<dbReference type="AlphaFoldDB" id="C8XIP0"/>
<evidence type="ECO:0000256" key="3">
    <source>
        <dbReference type="ARBA" id="ARBA00023163"/>
    </source>
</evidence>
<dbReference type="SUPFAM" id="SSF46785">
    <property type="entry name" value="Winged helix' DNA-binding domain"/>
    <property type="match status" value="1"/>
</dbReference>
<dbReference type="EMBL" id="CP001737">
    <property type="protein sequence ID" value="ACV80505.1"/>
    <property type="molecule type" value="Genomic_DNA"/>
</dbReference>
<evidence type="ECO:0000313" key="5">
    <source>
        <dbReference type="EMBL" id="ACV80505.1"/>
    </source>
</evidence>
<feature type="domain" description="HTH arsR-type" evidence="4">
    <location>
        <begin position="11"/>
        <end position="115"/>
    </location>
</feature>
<gene>
    <name evidence="5" type="ordered locus">Namu_4216</name>
</gene>
<evidence type="ECO:0000256" key="2">
    <source>
        <dbReference type="ARBA" id="ARBA00023125"/>
    </source>
</evidence>
<dbReference type="OrthoDB" id="7945987at2"/>
<evidence type="ECO:0000259" key="4">
    <source>
        <dbReference type="PROSITE" id="PS50987"/>
    </source>
</evidence>
<reference evidence="6" key="1">
    <citation type="submission" date="2009-09" db="EMBL/GenBank/DDBJ databases">
        <title>The complete genome of Nakamurella multipartita DSM 44233.</title>
        <authorList>
            <consortium name="US DOE Joint Genome Institute (JGI-PGF)"/>
            <person name="Lucas S."/>
            <person name="Copeland A."/>
            <person name="Lapidus A."/>
            <person name="Glavina del Rio T."/>
            <person name="Dalin E."/>
            <person name="Tice H."/>
            <person name="Bruce D."/>
            <person name="Goodwin L."/>
            <person name="Pitluck S."/>
            <person name="Kyrpides N."/>
            <person name="Mavromatis K."/>
            <person name="Ivanova N."/>
            <person name="Ovchinnikova G."/>
            <person name="Sims D."/>
            <person name="Meincke L."/>
            <person name="Brettin T."/>
            <person name="Detter J.C."/>
            <person name="Han C."/>
            <person name="Larimer F."/>
            <person name="Land M."/>
            <person name="Hauser L."/>
            <person name="Markowitz V."/>
            <person name="Cheng J.-F."/>
            <person name="Hugenholtz P."/>
            <person name="Woyke T."/>
            <person name="Wu D."/>
            <person name="Klenk H.-P."/>
            <person name="Eisen J.A."/>
        </authorList>
    </citation>
    <scope>NUCLEOTIDE SEQUENCE [LARGE SCALE GENOMIC DNA]</scope>
    <source>
        <strain evidence="6">ATCC 700099 / DSM 44233 / CIP 104796 / JCM 9543 / NBRC 105858 / Y-104</strain>
    </source>
</reference>
<dbReference type="STRING" id="479431.Namu_4216"/>
<dbReference type="InterPro" id="IPR011991">
    <property type="entry name" value="ArsR-like_HTH"/>
</dbReference>
<name>C8XIP0_NAKMY</name>
<dbReference type="PROSITE" id="PS50987">
    <property type="entry name" value="HTH_ARSR_2"/>
    <property type="match status" value="1"/>
</dbReference>
<sequence length="200" mass="22046">MTDRTAPDYDLADGLALDSPEQYKALFEPTRREIVSLLLDRAATTSELAELLGKPKGTIGSHLKNLEQAGLVRVVRTRRVRALEAKYYGRTARVFWFESVDGAAGEAARQLRQAADEAARVVDPQEQVMTGAVRYARIPGARAQEWTDRLHRLLDEFDREPRSGEQAYGLVVGLYPADVPRLAVDTAAPDDSGHDGAATR</sequence>
<keyword evidence="2" id="KW-0238">DNA-binding</keyword>
<accession>C8XIP0</accession>
<dbReference type="PANTHER" id="PTHR33154:SF38">
    <property type="entry name" value="HTH ARSR-TYPE DOMAIN-CONTAINING PROTEIN"/>
    <property type="match status" value="1"/>
</dbReference>
<dbReference type="SMART" id="SM00418">
    <property type="entry name" value="HTH_ARSR"/>
    <property type="match status" value="1"/>
</dbReference>
<proteinExistence type="predicted"/>